<accession>A0A1Y0I523</accession>
<dbReference type="PANTHER" id="PTHR30255:SF2">
    <property type="entry name" value="SINGLE-STRANDED-DNA-SPECIFIC EXONUCLEASE RECJ"/>
    <property type="match status" value="1"/>
</dbReference>
<evidence type="ECO:0000313" key="9">
    <source>
        <dbReference type="EMBL" id="ARU55309.1"/>
    </source>
</evidence>
<comment type="similarity">
    <text evidence="1">Belongs to the RecJ family.</text>
</comment>
<dbReference type="InterPro" id="IPR004610">
    <property type="entry name" value="RecJ"/>
</dbReference>
<dbReference type="GO" id="GO:0003676">
    <property type="term" value="F:nucleic acid binding"/>
    <property type="evidence" value="ECO:0007669"/>
    <property type="project" value="InterPro"/>
</dbReference>
<keyword evidence="10" id="KW-1185">Reference proteome</keyword>
<dbReference type="NCBIfam" id="TIGR00644">
    <property type="entry name" value="recJ"/>
    <property type="match status" value="1"/>
</dbReference>
<dbReference type="InterPro" id="IPR051673">
    <property type="entry name" value="SSDNA_exonuclease_RecJ"/>
</dbReference>
<dbReference type="EMBL" id="CP021425">
    <property type="protein sequence ID" value="ARU55309.1"/>
    <property type="molecule type" value="Genomic_DNA"/>
</dbReference>
<dbReference type="GO" id="GO:0008409">
    <property type="term" value="F:5'-3' exonuclease activity"/>
    <property type="evidence" value="ECO:0007669"/>
    <property type="project" value="InterPro"/>
</dbReference>
<dbReference type="Pfam" id="PF01368">
    <property type="entry name" value="DHH"/>
    <property type="match status" value="1"/>
</dbReference>
<dbReference type="Gene3D" id="3.10.310.30">
    <property type="match status" value="1"/>
</dbReference>
<dbReference type="Proteomes" id="UP000196027">
    <property type="component" value="Chromosome"/>
</dbReference>
<evidence type="ECO:0000256" key="1">
    <source>
        <dbReference type="ARBA" id="ARBA00005915"/>
    </source>
</evidence>
<name>A0A1Y0I523_9GAMM</name>
<dbReference type="InterPro" id="IPR001667">
    <property type="entry name" value="DDH_dom"/>
</dbReference>
<evidence type="ECO:0000259" key="8">
    <source>
        <dbReference type="Pfam" id="PF17768"/>
    </source>
</evidence>
<dbReference type="Pfam" id="PF17768">
    <property type="entry name" value="RecJ_OB"/>
    <property type="match status" value="1"/>
</dbReference>
<keyword evidence="5 9" id="KW-0269">Exonuclease</keyword>
<dbReference type="GO" id="GO:0006310">
    <property type="term" value="P:DNA recombination"/>
    <property type="evidence" value="ECO:0007669"/>
    <property type="project" value="InterPro"/>
</dbReference>
<feature type="domain" description="RecJ OB" evidence="8">
    <location>
        <begin position="470"/>
        <end position="570"/>
    </location>
</feature>
<evidence type="ECO:0000256" key="2">
    <source>
        <dbReference type="ARBA" id="ARBA00019841"/>
    </source>
</evidence>
<keyword evidence="3" id="KW-0540">Nuclease</keyword>
<evidence type="ECO:0000313" key="10">
    <source>
        <dbReference type="Proteomes" id="UP000196027"/>
    </source>
</evidence>
<dbReference type="Gene3D" id="3.90.1640.30">
    <property type="match status" value="1"/>
</dbReference>
<evidence type="ECO:0000259" key="7">
    <source>
        <dbReference type="Pfam" id="PF02272"/>
    </source>
</evidence>
<sequence>MTVKKRIVRRPPVSDGHWSIDLPETLKQIYLSRGVTSCADVDLSLSGLIPPGNLRHGQQAANLIADAIVARRKILLVGDYDCDGATSTAVAIRLLRSMGALKVNYLVPNRFEFGYGLSPQIVELALSDKPDLIITVDNGISSIEGVASANSHGISVIVTDHHLPGDSLPEADAIVNPNQNGCDFPSKAAAGVGVIFYVMSLLRAELRARQWFAAQGLPEPNLAEVLDIVALGTVADVVPLDRNNRILVEQGLKRIRAGKAHPGVLALIAVAGRDYQRVVATDLGFAVGPRLNAAGRLDDISVGIECLLSDSAERAQTLAEMLNAYNEDRKAIEVSMQKEAFAEVEQRLSTGEDLPWGLCLYDDSWHQGVTGLLAARVREKVHRPVVVFAPADDGVMWKGSGRSIPGFHLRDALDRVATLNPGLIDKFGGHAAAAGLSVAEDKLSEFCTQFDRVTREWLSEDDLSAVILSDGELPPEALTLDFAEQLRAAGPWGQAFPEPVFDGVFAVVQAKVVGQRHCKLVLDSGQGALVDAIQFNSPWAGQTLPDRVRVAFKLDVNRYRNQSNLQFIVDYLEASELPGR</sequence>
<evidence type="ECO:0000256" key="3">
    <source>
        <dbReference type="ARBA" id="ARBA00022722"/>
    </source>
</evidence>
<dbReference type="Pfam" id="PF02272">
    <property type="entry name" value="DHHA1"/>
    <property type="match status" value="1"/>
</dbReference>
<dbReference type="InterPro" id="IPR003156">
    <property type="entry name" value="DHHA1_dom"/>
</dbReference>
<feature type="domain" description="DHHA1" evidence="7">
    <location>
        <begin position="360"/>
        <end position="454"/>
    </location>
</feature>
<organism evidence="9 10">
    <name type="scientific">Oleiphilus messinensis</name>
    <dbReference type="NCBI Taxonomy" id="141451"/>
    <lineage>
        <taxon>Bacteria</taxon>
        <taxon>Pseudomonadati</taxon>
        <taxon>Pseudomonadota</taxon>
        <taxon>Gammaproteobacteria</taxon>
        <taxon>Oceanospirillales</taxon>
        <taxon>Oleiphilaceae</taxon>
        <taxon>Oleiphilus</taxon>
    </lineage>
</organism>
<dbReference type="InterPro" id="IPR041122">
    <property type="entry name" value="RecJ_OB"/>
</dbReference>
<reference evidence="9 10" key="1">
    <citation type="submission" date="2017-05" db="EMBL/GenBank/DDBJ databases">
        <title>Genomic insights into alkan degradation activity of Oleiphilus messinensis.</title>
        <authorList>
            <person name="Kozyavkin S.A."/>
            <person name="Slesarev A.I."/>
            <person name="Golyshin P.N."/>
            <person name="Korzhenkov A."/>
            <person name="Golyshina O.N."/>
            <person name="Toshchakov S.V."/>
        </authorList>
    </citation>
    <scope>NUCLEOTIDE SEQUENCE [LARGE SCALE GENOMIC DNA]</scope>
    <source>
        <strain evidence="9 10">ME102</strain>
    </source>
</reference>
<evidence type="ECO:0000259" key="6">
    <source>
        <dbReference type="Pfam" id="PF01368"/>
    </source>
</evidence>
<dbReference type="AlphaFoldDB" id="A0A1Y0I523"/>
<proteinExistence type="inferred from homology"/>
<dbReference type="InterPro" id="IPR038763">
    <property type="entry name" value="DHH_sf"/>
</dbReference>
<dbReference type="FunFam" id="3.90.1640.30:FF:000001">
    <property type="entry name" value="Single-stranded-DNA-specific exonuclease RecJ"/>
    <property type="match status" value="1"/>
</dbReference>
<evidence type="ECO:0000256" key="4">
    <source>
        <dbReference type="ARBA" id="ARBA00022801"/>
    </source>
</evidence>
<keyword evidence="4" id="KW-0378">Hydrolase</keyword>
<dbReference type="OrthoDB" id="9809852at2"/>
<feature type="domain" description="DDH" evidence="6">
    <location>
        <begin position="73"/>
        <end position="233"/>
    </location>
</feature>
<evidence type="ECO:0000256" key="5">
    <source>
        <dbReference type="ARBA" id="ARBA00022839"/>
    </source>
</evidence>
<dbReference type="SUPFAM" id="SSF64182">
    <property type="entry name" value="DHH phosphoesterases"/>
    <property type="match status" value="1"/>
</dbReference>
<protein>
    <recommendedName>
        <fullName evidence="2">Single-stranded-DNA-specific exonuclease RecJ</fullName>
    </recommendedName>
</protein>
<dbReference type="GO" id="GO:0006281">
    <property type="term" value="P:DNA repair"/>
    <property type="evidence" value="ECO:0007669"/>
    <property type="project" value="InterPro"/>
</dbReference>
<dbReference type="RefSeq" id="WP_087460429.1">
    <property type="nucleotide sequence ID" value="NZ_CP021425.1"/>
</dbReference>
<dbReference type="KEGG" id="ome:OLMES_1227"/>
<dbReference type="PANTHER" id="PTHR30255">
    <property type="entry name" value="SINGLE-STRANDED-DNA-SPECIFIC EXONUCLEASE RECJ"/>
    <property type="match status" value="1"/>
</dbReference>
<gene>
    <name evidence="9" type="ORF">OLMES_1227</name>
</gene>